<accession>A0A0K2VJY2</accession>
<name>A0A0K2VJY2_LEPSM</name>
<proteinExistence type="predicted"/>
<protein>
    <submittedName>
        <fullName evidence="1">Uncharacterized protein</fullName>
    </submittedName>
</protein>
<dbReference type="AlphaFoldDB" id="A0A0K2VJY2"/>
<evidence type="ECO:0000313" key="1">
    <source>
        <dbReference type="EMBL" id="CDW50640.1"/>
    </source>
</evidence>
<feature type="non-terminal residue" evidence="1">
    <location>
        <position position="1"/>
    </location>
</feature>
<reference evidence="1" key="1">
    <citation type="submission" date="2014-05" db="EMBL/GenBank/DDBJ databases">
        <authorList>
            <person name="Chronopoulou M."/>
        </authorList>
    </citation>
    <scope>NUCLEOTIDE SEQUENCE</scope>
    <source>
        <tissue evidence="1">Whole organism</tissue>
    </source>
</reference>
<sequence length="63" mass="7450">KISIICWKLGFDNGTSIKLGHVKKNFLLKNYKYFLSYLYYPKGGIVPWFRKTTLLCILHQPLE</sequence>
<dbReference type="EMBL" id="HACA01033279">
    <property type="protein sequence ID" value="CDW50640.1"/>
    <property type="molecule type" value="Transcribed_RNA"/>
</dbReference>
<organism evidence="1">
    <name type="scientific">Lepeophtheirus salmonis</name>
    <name type="common">Salmon louse</name>
    <name type="synonym">Caligus salmonis</name>
    <dbReference type="NCBI Taxonomy" id="72036"/>
    <lineage>
        <taxon>Eukaryota</taxon>
        <taxon>Metazoa</taxon>
        <taxon>Ecdysozoa</taxon>
        <taxon>Arthropoda</taxon>
        <taxon>Crustacea</taxon>
        <taxon>Multicrustacea</taxon>
        <taxon>Hexanauplia</taxon>
        <taxon>Copepoda</taxon>
        <taxon>Siphonostomatoida</taxon>
        <taxon>Caligidae</taxon>
        <taxon>Lepeophtheirus</taxon>
    </lineage>
</organism>